<dbReference type="EC" id="3.2.2.15" evidence="2"/>
<keyword evidence="3" id="KW-1185">Reference proteome</keyword>
<dbReference type="Gene3D" id="3.40.470.10">
    <property type="entry name" value="Uracil-DNA glycosylase-like domain"/>
    <property type="match status" value="1"/>
</dbReference>
<dbReference type="SUPFAM" id="SSF52141">
    <property type="entry name" value="Uracil-DNA glycosylase-like"/>
    <property type="match status" value="1"/>
</dbReference>
<proteinExistence type="predicted"/>
<feature type="domain" description="Uracil-DNA glycosylase-like" evidence="1">
    <location>
        <begin position="40"/>
        <end position="195"/>
    </location>
</feature>
<dbReference type="InterPro" id="IPR036895">
    <property type="entry name" value="Uracil-DNA_glycosylase-like_sf"/>
</dbReference>
<dbReference type="GO" id="GO:0033958">
    <property type="term" value="F:DNA-deoxyinosine glycosylase activity"/>
    <property type="evidence" value="ECO:0007669"/>
    <property type="project" value="UniProtKB-EC"/>
</dbReference>
<comment type="caution">
    <text evidence="2">The sequence shown here is derived from an EMBL/GenBank/DDBJ whole genome shotgun (WGS) entry which is preliminary data.</text>
</comment>
<protein>
    <submittedName>
        <fullName evidence="2">DNA-deoxyinosine glycosylase</fullName>
        <ecNumber evidence="2">3.2.2.15</ecNumber>
    </submittedName>
</protein>
<reference evidence="2 3" key="1">
    <citation type="submission" date="2020-06" db="EMBL/GenBank/DDBJ databases">
        <title>Rheinheimera sp. nov., a marine bacterium isolated from coastal.</title>
        <authorList>
            <person name="Yu Q."/>
            <person name="Qi Y."/>
            <person name="Pu J."/>
        </authorList>
    </citation>
    <scope>NUCLEOTIDE SEQUENCE [LARGE SCALE GENOMIC DNA]</scope>
    <source>
        <strain evidence="2 3">YQF-2</strain>
    </source>
</reference>
<sequence>MPYWRTWLSRKASRSRRHWRCKKHSNTNQSLAEHLLTGLAPLSQPGARVLVLGSMPGAASLTQQQYYAHPRNLFWPVMAELAGFSAALPYDAKVQALTSAGVALWDVIGSCRRAGSLDSAIRDEQVNDFAAFFAAQPQLLAIGFNGAKALQSFKRHVLPQRIVPPQLQLLSLPSTSPAHAALGFNEKLQQWRQLMPFIVSF</sequence>
<dbReference type="EMBL" id="JABSOD010000030">
    <property type="protein sequence ID" value="NRQ44452.1"/>
    <property type="molecule type" value="Genomic_DNA"/>
</dbReference>
<dbReference type="InterPro" id="IPR026353">
    <property type="entry name" value="Hypoxan-DNA_Glyclase"/>
</dbReference>
<dbReference type="InterPro" id="IPR005122">
    <property type="entry name" value="Uracil-DNA_glycosylase-like"/>
</dbReference>
<evidence type="ECO:0000259" key="1">
    <source>
        <dbReference type="SMART" id="SM00986"/>
    </source>
</evidence>
<dbReference type="Pfam" id="PF03167">
    <property type="entry name" value="UDG"/>
    <property type="match status" value="1"/>
</dbReference>
<dbReference type="SMART" id="SM00987">
    <property type="entry name" value="UreE_C"/>
    <property type="match status" value="1"/>
</dbReference>
<dbReference type="CDD" id="cd10032">
    <property type="entry name" value="UDG-F6_HDG"/>
    <property type="match status" value="1"/>
</dbReference>
<dbReference type="AlphaFoldDB" id="A0A7Y5ATV3"/>
<dbReference type="SMART" id="SM00986">
    <property type="entry name" value="UDG"/>
    <property type="match status" value="1"/>
</dbReference>
<keyword evidence="2" id="KW-0326">Glycosidase</keyword>
<keyword evidence="2" id="KW-0378">Hydrolase</keyword>
<gene>
    <name evidence="2" type="ORF">HRH59_18085</name>
</gene>
<organism evidence="2 3">
    <name type="scientific">Rheinheimera lutimaris</name>
    <dbReference type="NCBI Taxonomy" id="2740584"/>
    <lineage>
        <taxon>Bacteria</taxon>
        <taxon>Pseudomonadati</taxon>
        <taxon>Pseudomonadota</taxon>
        <taxon>Gammaproteobacteria</taxon>
        <taxon>Chromatiales</taxon>
        <taxon>Chromatiaceae</taxon>
        <taxon>Rheinheimera</taxon>
    </lineage>
</organism>
<dbReference type="Proteomes" id="UP000523161">
    <property type="component" value="Unassembled WGS sequence"/>
</dbReference>
<name>A0A7Y5ATV3_9GAMM</name>
<dbReference type="NCBIfam" id="TIGR04274">
    <property type="entry name" value="hypoxanDNAglyco"/>
    <property type="match status" value="1"/>
</dbReference>
<accession>A0A7Y5ATV3</accession>
<evidence type="ECO:0000313" key="3">
    <source>
        <dbReference type="Proteomes" id="UP000523161"/>
    </source>
</evidence>
<evidence type="ECO:0000313" key="2">
    <source>
        <dbReference type="EMBL" id="NRQ44452.1"/>
    </source>
</evidence>